<dbReference type="AlphaFoldDB" id="A0A151RZW6"/>
<dbReference type="InterPro" id="IPR039537">
    <property type="entry name" value="Retrotran_Ty1/copia-like"/>
</dbReference>
<dbReference type="Proteomes" id="UP000075243">
    <property type="component" value="Unassembled WGS sequence"/>
</dbReference>
<dbReference type="InterPro" id="IPR025724">
    <property type="entry name" value="GAG-pre-integrase_dom"/>
</dbReference>
<dbReference type="Gramene" id="C.cajan_26723.t">
    <property type="protein sequence ID" value="C.cajan_26723.t.cds1"/>
    <property type="gene ID" value="C.cajan_26723"/>
</dbReference>
<name>A0A151RZW6_CAJCA</name>
<proteinExistence type="predicted"/>
<dbReference type="Gene3D" id="3.30.420.10">
    <property type="entry name" value="Ribonuclease H-like superfamily/Ribonuclease H"/>
    <property type="match status" value="1"/>
</dbReference>
<sequence length="229" mass="25509">MDTGATSHMTPSLSQLTDSQNYNGTDRVFVGNGTSLNITHVGSLSLSHTVPLSDVLVVPNLTKNLVSVSKLTHDNHAKAIFVDDSFVIQNRKTGRVLARERCDQGLYVMNQGPQALLTTSSSLPRASFELWHSRLGHVNFDVINKLNQQGYLNVSSILPKPICCTTCEMAKSKRLVFYDNNKRASAVLDLIHCDLWGPSPVASLAGYSYFVIFVDDFSRFTWFYPLRHK</sequence>
<accession>A0A151RZW6</accession>
<organism evidence="4 5">
    <name type="scientific">Cajanus cajan</name>
    <name type="common">Pigeon pea</name>
    <name type="synonym">Cajanus indicus</name>
    <dbReference type="NCBI Taxonomy" id="3821"/>
    <lineage>
        <taxon>Eukaryota</taxon>
        <taxon>Viridiplantae</taxon>
        <taxon>Streptophyta</taxon>
        <taxon>Embryophyta</taxon>
        <taxon>Tracheophyta</taxon>
        <taxon>Spermatophyta</taxon>
        <taxon>Magnoliopsida</taxon>
        <taxon>eudicotyledons</taxon>
        <taxon>Gunneridae</taxon>
        <taxon>Pentapetalae</taxon>
        <taxon>rosids</taxon>
        <taxon>fabids</taxon>
        <taxon>Fabales</taxon>
        <taxon>Fabaceae</taxon>
        <taxon>Papilionoideae</taxon>
        <taxon>50 kb inversion clade</taxon>
        <taxon>NPAAA clade</taxon>
        <taxon>indigoferoid/millettioid clade</taxon>
        <taxon>Phaseoleae</taxon>
        <taxon>Cajanus</taxon>
    </lineage>
</organism>
<evidence type="ECO:0000313" key="5">
    <source>
        <dbReference type="Proteomes" id="UP000075243"/>
    </source>
</evidence>
<dbReference type="PANTHER" id="PTHR42648">
    <property type="entry name" value="TRANSPOSASE, PUTATIVE-RELATED"/>
    <property type="match status" value="1"/>
</dbReference>
<keyword evidence="1" id="KW-0378">Hydrolase</keyword>
<dbReference type="SUPFAM" id="SSF53098">
    <property type="entry name" value="Ribonuclease H-like"/>
    <property type="match status" value="1"/>
</dbReference>
<dbReference type="InterPro" id="IPR012337">
    <property type="entry name" value="RNaseH-like_sf"/>
</dbReference>
<dbReference type="GO" id="GO:0003676">
    <property type="term" value="F:nucleic acid binding"/>
    <property type="evidence" value="ECO:0007669"/>
    <property type="project" value="InterPro"/>
</dbReference>
<evidence type="ECO:0000259" key="2">
    <source>
        <dbReference type="Pfam" id="PF13976"/>
    </source>
</evidence>
<gene>
    <name evidence="4" type="ORF">KK1_030264</name>
</gene>
<feature type="domain" description="Retrovirus-related Pol polyprotein from transposon TNT 1-94-like beta-barrel" evidence="3">
    <location>
        <begin position="1"/>
        <end position="74"/>
    </location>
</feature>
<evidence type="ECO:0000256" key="1">
    <source>
        <dbReference type="ARBA" id="ARBA00022670"/>
    </source>
</evidence>
<dbReference type="Pfam" id="PF22936">
    <property type="entry name" value="Pol_BBD"/>
    <property type="match status" value="1"/>
</dbReference>
<protein>
    <submittedName>
        <fullName evidence="4">Retrovirus-related Pol polyprotein from transposon TNT 1-94</fullName>
    </submittedName>
</protein>
<feature type="domain" description="GAG-pre-integrase" evidence="2">
    <location>
        <begin position="105"/>
        <end position="172"/>
    </location>
</feature>
<keyword evidence="1" id="KW-0645">Protease</keyword>
<dbReference type="PANTHER" id="PTHR42648:SF26">
    <property type="entry name" value="INTEGRASE CATALYTIC DOMAIN-CONTAINING PROTEIN"/>
    <property type="match status" value="1"/>
</dbReference>
<dbReference type="GO" id="GO:0008233">
    <property type="term" value="F:peptidase activity"/>
    <property type="evidence" value="ECO:0007669"/>
    <property type="project" value="UniProtKB-KW"/>
</dbReference>
<dbReference type="EMBL" id="KQ483509">
    <property type="protein sequence ID" value="KYP48069.1"/>
    <property type="molecule type" value="Genomic_DNA"/>
</dbReference>
<reference evidence="4" key="1">
    <citation type="journal article" date="2012" name="Nat. Biotechnol.">
        <title>Draft genome sequence of pigeonpea (Cajanus cajan), an orphan legume crop of resource-poor farmers.</title>
        <authorList>
            <person name="Varshney R.K."/>
            <person name="Chen W."/>
            <person name="Li Y."/>
            <person name="Bharti A.K."/>
            <person name="Saxena R.K."/>
            <person name="Schlueter J.A."/>
            <person name="Donoghue M.T."/>
            <person name="Azam S."/>
            <person name="Fan G."/>
            <person name="Whaley A.M."/>
            <person name="Farmer A.D."/>
            <person name="Sheridan J."/>
            <person name="Iwata A."/>
            <person name="Tuteja R."/>
            <person name="Penmetsa R.V."/>
            <person name="Wu W."/>
            <person name="Upadhyaya H.D."/>
            <person name="Yang S.P."/>
            <person name="Shah T."/>
            <person name="Saxena K.B."/>
            <person name="Michael T."/>
            <person name="McCombie W.R."/>
            <person name="Yang B."/>
            <person name="Zhang G."/>
            <person name="Yang H."/>
            <person name="Wang J."/>
            <person name="Spillane C."/>
            <person name="Cook D.R."/>
            <person name="May G.D."/>
            <person name="Xu X."/>
            <person name="Jackson S.A."/>
        </authorList>
    </citation>
    <scope>NUCLEOTIDE SEQUENCE [LARGE SCALE GENOMIC DNA]</scope>
</reference>
<dbReference type="Pfam" id="PF13976">
    <property type="entry name" value="gag_pre-integrs"/>
    <property type="match status" value="1"/>
</dbReference>
<dbReference type="InterPro" id="IPR036397">
    <property type="entry name" value="RNaseH_sf"/>
</dbReference>
<evidence type="ECO:0000313" key="4">
    <source>
        <dbReference type="EMBL" id="KYP48069.1"/>
    </source>
</evidence>
<keyword evidence="5" id="KW-1185">Reference proteome</keyword>
<evidence type="ECO:0000259" key="3">
    <source>
        <dbReference type="Pfam" id="PF22936"/>
    </source>
</evidence>
<dbReference type="GO" id="GO:0006508">
    <property type="term" value="P:proteolysis"/>
    <property type="evidence" value="ECO:0007669"/>
    <property type="project" value="UniProtKB-KW"/>
</dbReference>
<dbReference type="InterPro" id="IPR054722">
    <property type="entry name" value="PolX-like_BBD"/>
</dbReference>